<reference evidence="2 3" key="1">
    <citation type="submission" date="2023-03" db="EMBL/GenBank/DDBJ databases">
        <title>Description of Hydrogenimonas sp. ISO32.</title>
        <authorList>
            <person name="Mino S."/>
            <person name="Fukazawa S."/>
            <person name="Sawabe T."/>
        </authorList>
    </citation>
    <scope>NUCLEOTIDE SEQUENCE [LARGE SCALE GENOMIC DNA]</scope>
    <source>
        <strain evidence="2 3">ISO32</strain>
    </source>
</reference>
<gene>
    <name evidence="2" type="ORF">HCR_10620</name>
</gene>
<evidence type="ECO:0000256" key="1">
    <source>
        <dbReference type="SAM" id="Phobius"/>
    </source>
</evidence>
<organism evidence="2 3">
    <name type="scientific">Hydrogenimonas cancrithermarum</name>
    <dbReference type="NCBI Taxonomy" id="2993563"/>
    <lineage>
        <taxon>Bacteria</taxon>
        <taxon>Pseudomonadati</taxon>
        <taxon>Campylobacterota</taxon>
        <taxon>Epsilonproteobacteria</taxon>
        <taxon>Campylobacterales</taxon>
        <taxon>Hydrogenimonadaceae</taxon>
        <taxon>Hydrogenimonas</taxon>
    </lineage>
</organism>
<feature type="transmembrane region" description="Helical" evidence="1">
    <location>
        <begin position="21"/>
        <end position="40"/>
    </location>
</feature>
<dbReference type="RefSeq" id="WP_286337929.1">
    <property type="nucleotide sequence ID" value="NZ_AP027370.1"/>
</dbReference>
<dbReference type="Pfam" id="PF09624">
    <property type="entry name" value="DUF2393"/>
    <property type="match status" value="1"/>
</dbReference>
<evidence type="ECO:0008006" key="4">
    <source>
        <dbReference type="Google" id="ProtNLM"/>
    </source>
</evidence>
<feature type="transmembrane region" description="Helical" evidence="1">
    <location>
        <begin position="46"/>
        <end position="65"/>
    </location>
</feature>
<keyword evidence="1" id="KW-0812">Transmembrane</keyword>
<proteinExistence type="predicted"/>
<dbReference type="InterPro" id="IPR013417">
    <property type="entry name" value="CHP02588"/>
</dbReference>
<accession>A0ABN6WXG6</accession>
<keyword evidence="1" id="KW-1133">Transmembrane helix</keyword>
<keyword evidence="3" id="KW-1185">Reference proteome</keyword>
<protein>
    <recommendedName>
        <fullName evidence="4">DUF2393 domain-containing protein</fullName>
    </recommendedName>
</protein>
<evidence type="ECO:0000313" key="3">
    <source>
        <dbReference type="Proteomes" id="UP001321445"/>
    </source>
</evidence>
<dbReference type="Proteomes" id="UP001321445">
    <property type="component" value="Chromosome"/>
</dbReference>
<keyword evidence="1" id="KW-0472">Membrane</keyword>
<evidence type="ECO:0000313" key="2">
    <source>
        <dbReference type="EMBL" id="BDY12750.1"/>
    </source>
</evidence>
<sequence length="174" mass="19564">MAELFKSYLYYTFHSLTKYDFMAIGWVLFLAVLLMILGAFIKRKTIAYALLFIGFLLFFAGPPAIKVAMDSYLRAAEVEVEKVKTLAYSDAAIVEGTIENRGKINFSKCDLVLIFRKPAKGGIEALSAFFKPLDIRIEPLGEALEKGSAKPFKIVVDHFSRNDFNLSVLARCYP</sequence>
<name>A0ABN6WXG6_9BACT</name>
<dbReference type="EMBL" id="AP027370">
    <property type="protein sequence ID" value="BDY12750.1"/>
    <property type="molecule type" value="Genomic_DNA"/>
</dbReference>